<feature type="transmembrane region" description="Helical" evidence="1">
    <location>
        <begin position="102"/>
        <end position="126"/>
    </location>
</feature>
<proteinExistence type="predicted"/>
<feature type="transmembrane region" description="Helical" evidence="1">
    <location>
        <begin position="61"/>
        <end position="81"/>
    </location>
</feature>
<name>A0A1M6J8I5_9CLOT</name>
<keyword evidence="1" id="KW-0472">Membrane</keyword>
<dbReference type="AlphaFoldDB" id="A0A1M6J8I5"/>
<accession>A0A1M6J8I5</accession>
<dbReference type="Pfam" id="PF12730">
    <property type="entry name" value="ABC2_membrane_4"/>
    <property type="match status" value="1"/>
</dbReference>
<feature type="transmembrane region" description="Helical" evidence="1">
    <location>
        <begin position="174"/>
        <end position="191"/>
    </location>
</feature>
<dbReference type="OrthoDB" id="2388369at2"/>
<reference evidence="2 3" key="1">
    <citation type="submission" date="2016-11" db="EMBL/GenBank/DDBJ databases">
        <authorList>
            <person name="Jaros S."/>
            <person name="Januszkiewicz K."/>
            <person name="Wedrychowicz H."/>
        </authorList>
    </citation>
    <scope>NUCLEOTIDE SEQUENCE [LARGE SCALE GENOMIC DNA]</scope>
    <source>
        <strain evidence="2 3">DSM 21864</strain>
    </source>
</reference>
<dbReference type="RefSeq" id="WP_073008336.1">
    <property type="nucleotide sequence ID" value="NZ_FQZO01000005.1"/>
</dbReference>
<organism evidence="2 3">
    <name type="scientific">Clostridium amylolyticum</name>
    <dbReference type="NCBI Taxonomy" id="1121298"/>
    <lineage>
        <taxon>Bacteria</taxon>
        <taxon>Bacillati</taxon>
        <taxon>Bacillota</taxon>
        <taxon>Clostridia</taxon>
        <taxon>Eubacteriales</taxon>
        <taxon>Clostridiaceae</taxon>
        <taxon>Clostridium</taxon>
    </lineage>
</organism>
<gene>
    <name evidence="2" type="ORF">SAMN05444401_2990</name>
</gene>
<dbReference type="STRING" id="1121298.SAMN05444401_2990"/>
<sequence>MSNLIRGELYKLKKSKYTIGAILLTLASAFLLKDSWEFEEIKLMIHKPNEVIYGITSLAKVFSYIRYTSFIFALLAGEFIAKEFKNRNISKSFSYGYKRSSVVLSKLIVLIPTFLFLELLYIVILVTYASRNNGFCEVLDYNTLLYLFRLLAVGVLYNIAVISIVIMSAIITKNNFYTIATPVIFSVIYKINSEYLSYFMPSIAVRDAMEKFATQADVVKSIVVSSLVIILTIGGSLLYIERSDIK</sequence>
<evidence type="ECO:0000256" key="1">
    <source>
        <dbReference type="SAM" id="Phobius"/>
    </source>
</evidence>
<feature type="transmembrane region" description="Helical" evidence="1">
    <location>
        <begin position="146"/>
        <end position="167"/>
    </location>
</feature>
<evidence type="ECO:0000313" key="2">
    <source>
        <dbReference type="EMBL" id="SHJ42984.1"/>
    </source>
</evidence>
<evidence type="ECO:0000313" key="3">
    <source>
        <dbReference type="Proteomes" id="UP000184080"/>
    </source>
</evidence>
<dbReference type="Proteomes" id="UP000184080">
    <property type="component" value="Unassembled WGS sequence"/>
</dbReference>
<keyword evidence="3" id="KW-1185">Reference proteome</keyword>
<protein>
    <submittedName>
        <fullName evidence="2">ABC-2 family transporter protein</fullName>
    </submittedName>
</protein>
<dbReference type="EMBL" id="FQZO01000005">
    <property type="protein sequence ID" value="SHJ42984.1"/>
    <property type="molecule type" value="Genomic_DNA"/>
</dbReference>
<keyword evidence="1" id="KW-1133">Transmembrane helix</keyword>
<keyword evidence="1" id="KW-0812">Transmembrane</keyword>
<feature type="transmembrane region" description="Helical" evidence="1">
    <location>
        <begin position="218"/>
        <end position="240"/>
    </location>
</feature>